<dbReference type="OrthoDB" id="10018364at2"/>
<name>A0A4V2VUC5_9SPHI</name>
<dbReference type="EMBL" id="SMBZ01000012">
    <property type="protein sequence ID" value="TCV16579.1"/>
    <property type="molecule type" value="Genomic_DNA"/>
</dbReference>
<accession>A0A4V2VUC5</accession>
<sequence>MIHQFSNEKVDFDFKAEESSSTDSITFSPKFFIGFLNITMINTQLKTLKPEDHQCLDKVDDLSYESEVREMRDNSTNPGRIRCVYEPFYVLNFSGIEMNPFCK</sequence>
<protein>
    <submittedName>
        <fullName evidence="1">Uncharacterized protein</fullName>
    </submittedName>
</protein>
<reference evidence="1 2" key="1">
    <citation type="submission" date="2019-03" db="EMBL/GenBank/DDBJ databases">
        <title>Genomic Encyclopedia of Type Strains, Phase IV (KMG-IV): sequencing the most valuable type-strain genomes for metagenomic binning, comparative biology and taxonomic classification.</title>
        <authorList>
            <person name="Goeker M."/>
        </authorList>
    </citation>
    <scope>NUCLEOTIDE SEQUENCE [LARGE SCALE GENOMIC DNA]</scope>
    <source>
        <strain evidence="1 2">DSM 22362</strain>
    </source>
</reference>
<evidence type="ECO:0000313" key="1">
    <source>
        <dbReference type="EMBL" id="TCV16579.1"/>
    </source>
</evidence>
<evidence type="ECO:0000313" key="2">
    <source>
        <dbReference type="Proteomes" id="UP000295197"/>
    </source>
</evidence>
<dbReference type="Proteomes" id="UP000295197">
    <property type="component" value="Unassembled WGS sequence"/>
</dbReference>
<gene>
    <name evidence="1" type="ORF">EDC17_101252</name>
</gene>
<dbReference type="AlphaFoldDB" id="A0A4V2VUC5"/>
<comment type="caution">
    <text evidence="1">The sequence shown here is derived from an EMBL/GenBank/DDBJ whole genome shotgun (WGS) entry which is preliminary data.</text>
</comment>
<keyword evidence="2" id="KW-1185">Reference proteome</keyword>
<organism evidence="1 2">
    <name type="scientific">Sphingobacterium alimentarium</name>
    <dbReference type="NCBI Taxonomy" id="797292"/>
    <lineage>
        <taxon>Bacteria</taxon>
        <taxon>Pseudomonadati</taxon>
        <taxon>Bacteroidota</taxon>
        <taxon>Sphingobacteriia</taxon>
        <taxon>Sphingobacteriales</taxon>
        <taxon>Sphingobacteriaceae</taxon>
        <taxon>Sphingobacterium</taxon>
    </lineage>
</organism>
<proteinExistence type="predicted"/>